<dbReference type="InterPro" id="IPR012337">
    <property type="entry name" value="RNaseH-like_sf"/>
</dbReference>
<dbReference type="Proteomes" id="UP001164746">
    <property type="component" value="Chromosome 14"/>
</dbReference>
<evidence type="ECO:0000313" key="2">
    <source>
        <dbReference type="EMBL" id="WAR25570.1"/>
    </source>
</evidence>
<dbReference type="PANTHER" id="PTHR46880:SF9">
    <property type="entry name" value="ZINC FINGER PROTEIN 862"/>
    <property type="match status" value="1"/>
</dbReference>
<accession>A0ABY7FTL4</accession>
<evidence type="ECO:0000256" key="1">
    <source>
        <dbReference type="SAM" id="Phobius"/>
    </source>
</evidence>
<organism evidence="2 3">
    <name type="scientific">Mya arenaria</name>
    <name type="common">Soft-shell clam</name>
    <dbReference type="NCBI Taxonomy" id="6604"/>
    <lineage>
        <taxon>Eukaryota</taxon>
        <taxon>Metazoa</taxon>
        <taxon>Spiralia</taxon>
        <taxon>Lophotrochozoa</taxon>
        <taxon>Mollusca</taxon>
        <taxon>Bivalvia</taxon>
        <taxon>Autobranchia</taxon>
        <taxon>Heteroconchia</taxon>
        <taxon>Euheterodonta</taxon>
        <taxon>Imparidentia</taxon>
        <taxon>Neoheterodontei</taxon>
        <taxon>Myida</taxon>
        <taxon>Myoidea</taxon>
        <taxon>Myidae</taxon>
        <taxon>Mya</taxon>
    </lineage>
</organism>
<feature type="transmembrane region" description="Helical" evidence="1">
    <location>
        <begin position="327"/>
        <end position="344"/>
    </location>
</feature>
<sequence>MANFLKYFDGAKPGSKRKVDSQGSKQDSKKLYEAKHEREFQSSWQKSRPCIFYQNGLLDSVKTHENSKQHIRSSDRHINLNEQSTSKASTCLAKLNKAQIGQLSIKMRAAHFSASSSDIHGHICETFVKFGLENDFKTKLVGFCSDGASNMQGHKSGLVALLRKTHPHIVTVHCLAHRLELAFKDTIKKVPLYEKMMTLLLGLYYLYRKSPKLKMGLKRSFEAHQTKVLLPTRVGGTRWLPHLDLAIRNFIRGYKAVRSHLESASHSHPKAEGLAKISADSNVLGFVLSLKRYAYFYSNGAQFALELGAFSGTWKVNFRLDECHSRLLFIWLICWLYIGHISVLNRRLIKCSNK</sequence>
<dbReference type="EMBL" id="CP111025">
    <property type="protein sequence ID" value="WAR25570.1"/>
    <property type="molecule type" value="Genomic_DNA"/>
</dbReference>
<reference evidence="2" key="1">
    <citation type="submission" date="2022-11" db="EMBL/GenBank/DDBJ databases">
        <title>Centuries of genome instability and evolution in soft-shell clam transmissible cancer (bioRxiv).</title>
        <authorList>
            <person name="Hart S.F.M."/>
            <person name="Yonemitsu M.A."/>
            <person name="Giersch R.M."/>
            <person name="Beal B.F."/>
            <person name="Arriagada G."/>
            <person name="Davis B.W."/>
            <person name="Ostrander E.A."/>
            <person name="Goff S.P."/>
            <person name="Metzger M.J."/>
        </authorList>
    </citation>
    <scope>NUCLEOTIDE SEQUENCE</scope>
    <source>
        <strain evidence="2">MELC-2E11</strain>
        <tissue evidence="2">Siphon/mantle</tissue>
    </source>
</reference>
<keyword evidence="3" id="KW-1185">Reference proteome</keyword>
<name>A0ABY7FTL4_MYAAR</name>
<dbReference type="PANTHER" id="PTHR46880">
    <property type="entry name" value="RAS-ASSOCIATING DOMAIN-CONTAINING PROTEIN"/>
    <property type="match status" value="1"/>
</dbReference>
<keyword evidence="1" id="KW-0812">Transmembrane</keyword>
<keyword evidence="1" id="KW-1133">Transmembrane helix</keyword>
<proteinExistence type="predicted"/>
<evidence type="ECO:0000313" key="3">
    <source>
        <dbReference type="Proteomes" id="UP001164746"/>
    </source>
</evidence>
<dbReference type="SUPFAM" id="SSF53098">
    <property type="entry name" value="Ribonuclease H-like"/>
    <property type="match status" value="1"/>
</dbReference>
<gene>
    <name evidence="2" type="ORF">MAR_011274</name>
</gene>
<keyword evidence="1" id="KW-0472">Membrane</keyword>
<protein>
    <submittedName>
        <fullName evidence="2">K1586-like protein</fullName>
    </submittedName>
</protein>